<keyword evidence="1" id="KW-0732">Signal</keyword>
<evidence type="ECO:0000256" key="1">
    <source>
        <dbReference type="SAM" id="SignalP"/>
    </source>
</evidence>
<dbReference type="EMBL" id="QHKM01000001">
    <property type="protein sequence ID" value="RAK70103.1"/>
    <property type="molecule type" value="Genomic_DNA"/>
</dbReference>
<dbReference type="OrthoDB" id="883517at2"/>
<name>A0A328BST2_9BACT</name>
<dbReference type="AlphaFoldDB" id="A0A328BST2"/>
<evidence type="ECO:0000313" key="3">
    <source>
        <dbReference type="Proteomes" id="UP000248553"/>
    </source>
</evidence>
<gene>
    <name evidence="2" type="ORF">DLM85_04420</name>
</gene>
<feature type="chain" id="PRO_5016294681" evidence="1">
    <location>
        <begin position="25"/>
        <end position="160"/>
    </location>
</feature>
<protein>
    <submittedName>
        <fullName evidence="2">Uncharacterized protein</fullName>
    </submittedName>
</protein>
<accession>A0A328BST2</accession>
<proteinExistence type="predicted"/>
<dbReference type="Proteomes" id="UP000248553">
    <property type="component" value="Unassembled WGS sequence"/>
</dbReference>
<reference evidence="3" key="1">
    <citation type="submission" date="2018-05" db="EMBL/GenBank/DDBJ databases">
        <authorList>
            <person name="Nie L."/>
        </authorList>
    </citation>
    <scope>NUCLEOTIDE SEQUENCE [LARGE SCALE GENOMIC DNA]</scope>
    <source>
        <strain evidence="3">NL</strain>
    </source>
</reference>
<evidence type="ECO:0000313" key="2">
    <source>
        <dbReference type="EMBL" id="RAK70103.1"/>
    </source>
</evidence>
<dbReference type="RefSeq" id="WP_111476837.1">
    <property type="nucleotide sequence ID" value="NZ_QHKM01000001.1"/>
</dbReference>
<comment type="caution">
    <text evidence="2">The sequence shown here is derived from an EMBL/GenBank/DDBJ whole genome shotgun (WGS) entry which is preliminary data.</text>
</comment>
<organism evidence="2 3">
    <name type="scientific">Hymenobacter edaphi</name>
    <dbReference type="NCBI Taxonomy" id="2211146"/>
    <lineage>
        <taxon>Bacteria</taxon>
        <taxon>Pseudomonadati</taxon>
        <taxon>Bacteroidota</taxon>
        <taxon>Cytophagia</taxon>
        <taxon>Cytophagales</taxon>
        <taxon>Hymenobacteraceae</taxon>
        <taxon>Hymenobacter</taxon>
    </lineage>
</organism>
<feature type="signal peptide" evidence="1">
    <location>
        <begin position="1"/>
        <end position="24"/>
    </location>
</feature>
<keyword evidence="3" id="KW-1185">Reference proteome</keyword>
<sequence length="160" mass="16670">MKTNFLSSLLALFGAGLLLGPAAGCQRPAFSGPTPAPAADAAVRRLQFGYGSRYSGHRTTYTLQADGVLLAQAGLGLRPGTPVAALRVGSAQARAALRRFDALPADSLGFEQPGQHYYFLEGYTAAGQSVHLAWGAADTSAPHCARVLYRQLSGLVPANL</sequence>